<keyword evidence="2" id="KW-0472">Membrane</keyword>
<evidence type="ECO:0000256" key="1">
    <source>
        <dbReference type="SAM" id="MobiDB-lite"/>
    </source>
</evidence>
<accession>A0A179FWB9</accession>
<organism evidence="3 4">
    <name type="scientific">Pochonia chlamydosporia 170</name>
    <dbReference type="NCBI Taxonomy" id="1380566"/>
    <lineage>
        <taxon>Eukaryota</taxon>
        <taxon>Fungi</taxon>
        <taxon>Dikarya</taxon>
        <taxon>Ascomycota</taxon>
        <taxon>Pezizomycotina</taxon>
        <taxon>Sordariomycetes</taxon>
        <taxon>Hypocreomycetidae</taxon>
        <taxon>Hypocreales</taxon>
        <taxon>Clavicipitaceae</taxon>
        <taxon>Pochonia</taxon>
    </lineage>
</organism>
<dbReference type="EMBL" id="LSBJ02000002">
    <property type="protein sequence ID" value="OAQ69914.1"/>
    <property type="molecule type" value="Genomic_DNA"/>
</dbReference>
<keyword evidence="2" id="KW-0812">Transmembrane</keyword>
<comment type="caution">
    <text evidence="3">The sequence shown here is derived from an EMBL/GenBank/DDBJ whole genome shotgun (WGS) entry which is preliminary data.</text>
</comment>
<sequence>MDIQAPPIRYPTPRISTSEPDNNDNDNDNDSTFRASDDSTLAGSIPPSPQQPPAYGAERAPPQYQDQGEDDPDDVKARRKVRRTLCIRLMTSIFITVLVSLIVAAVVARIHDSNINTDWGSNETASNKTNGTSFTITSSNKATSAQPIMAATTAALQDLKTAVVAHKAEPTTASGMPTTTTTDDRAAETVDCASLGIISNVTPVTEVSPAPTKSTSKRRKRKVHQLVEEEEHMLGISVYTVGGCLLSRTSYKDSEGSLTYQCTMACPEKRWETNQARDVVADEWGACG</sequence>
<dbReference type="RefSeq" id="XP_018146451.1">
    <property type="nucleotide sequence ID" value="XM_018282111.1"/>
</dbReference>
<dbReference type="KEGG" id="pchm:VFPPC_02465"/>
<evidence type="ECO:0000256" key="2">
    <source>
        <dbReference type="SAM" id="Phobius"/>
    </source>
</evidence>
<dbReference type="Proteomes" id="UP000078397">
    <property type="component" value="Unassembled WGS sequence"/>
</dbReference>
<evidence type="ECO:0000313" key="4">
    <source>
        <dbReference type="Proteomes" id="UP000078397"/>
    </source>
</evidence>
<dbReference type="AlphaFoldDB" id="A0A179FWB9"/>
<feature type="region of interest" description="Disordered" evidence="1">
    <location>
        <begin position="1"/>
        <end position="75"/>
    </location>
</feature>
<keyword evidence="2" id="KW-1133">Transmembrane helix</keyword>
<proteinExistence type="predicted"/>
<keyword evidence="4" id="KW-1185">Reference proteome</keyword>
<feature type="compositionally biased region" description="Polar residues" evidence="1">
    <location>
        <begin position="32"/>
        <end position="42"/>
    </location>
</feature>
<name>A0A179FWB9_METCM</name>
<dbReference type="OrthoDB" id="5141772at2759"/>
<protein>
    <submittedName>
        <fullName evidence="3">Uncharacterized protein</fullName>
    </submittedName>
</protein>
<gene>
    <name evidence="3" type="ORF">VFPPC_02465</name>
</gene>
<reference evidence="3 4" key="1">
    <citation type="journal article" date="2016" name="PLoS Pathog.">
        <title>Biosynthesis of antibiotic leucinostatins in bio-control fungus Purpureocillium lilacinum and their inhibition on phytophthora revealed by genome mining.</title>
        <authorList>
            <person name="Wang G."/>
            <person name="Liu Z."/>
            <person name="Lin R."/>
            <person name="Li E."/>
            <person name="Mao Z."/>
            <person name="Ling J."/>
            <person name="Yang Y."/>
            <person name="Yin W.B."/>
            <person name="Xie B."/>
        </authorList>
    </citation>
    <scope>NUCLEOTIDE SEQUENCE [LARGE SCALE GENOMIC DNA]</scope>
    <source>
        <strain evidence="3">170</strain>
    </source>
</reference>
<evidence type="ECO:0000313" key="3">
    <source>
        <dbReference type="EMBL" id="OAQ69914.1"/>
    </source>
</evidence>
<feature type="transmembrane region" description="Helical" evidence="2">
    <location>
        <begin position="85"/>
        <end position="108"/>
    </location>
</feature>
<dbReference type="GeneID" id="28846105"/>